<comment type="caution">
    <text evidence="2">The sequence shown here is derived from an EMBL/GenBank/DDBJ whole genome shotgun (WGS) entry which is preliminary data.</text>
</comment>
<gene>
    <name evidence="2" type="ORF">GCM10009639_09340</name>
</gene>
<dbReference type="Proteomes" id="UP001499863">
    <property type="component" value="Unassembled WGS sequence"/>
</dbReference>
<feature type="compositionally biased region" description="Gly residues" evidence="1">
    <location>
        <begin position="1"/>
        <end position="11"/>
    </location>
</feature>
<name>A0ABN1XQX6_9ACTN</name>
<keyword evidence="3" id="KW-1185">Reference proteome</keyword>
<evidence type="ECO:0000313" key="2">
    <source>
        <dbReference type="EMBL" id="GAA1386040.1"/>
    </source>
</evidence>
<proteinExistence type="predicted"/>
<feature type="compositionally biased region" description="Acidic residues" evidence="1">
    <location>
        <begin position="12"/>
        <end position="23"/>
    </location>
</feature>
<sequence length="100" mass="9934">MCGQGRQGPVGGEDDREAGEGEGEPTAGHSTGQRVSGAGVRSWNAPRQYAARRGRDRPRGFGGAGLAVVVGGQGRGLGGCSRATAGGRGRLAASEGYPAP</sequence>
<accession>A0ABN1XQX6</accession>
<feature type="compositionally biased region" description="Gly residues" evidence="1">
    <location>
        <begin position="60"/>
        <end position="79"/>
    </location>
</feature>
<evidence type="ECO:0000313" key="3">
    <source>
        <dbReference type="Proteomes" id="UP001499863"/>
    </source>
</evidence>
<organism evidence="2 3">
    <name type="scientific">Kitasatospora putterlickiae</name>
    <dbReference type="NCBI Taxonomy" id="221725"/>
    <lineage>
        <taxon>Bacteria</taxon>
        <taxon>Bacillati</taxon>
        <taxon>Actinomycetota</taxon>
        <taxon>Actinomycetes</taxon>
        <taxon>Kitasatosporales</taxon>
        <taxon>Streptomycetaceae</taxon>
        <taxon>Kitasatospora</taxon>
    </lineage>
</organism>
<feature type="region of interest" description="Disordered" evidence="1">
    <location>
        <begin position="1"/>
        <end position="100"/>
    </location>
</feature>
<feature type="compositionally biased region" description="Low complexity" evidence="1">
    <location>
        <begin position="82"/>
        <end position="93"/>
    </location>
</feature>
<evidence type="ECO:0000256" key="1">
    <source>
        <dbReference type="SAM" id="MobiDB-lite"/>
    </source>
</evidence>
<protein>
    <submittedName>
        <fullName evidence="2">Uncharacterized protein</fullName>
    </submittedName>
</protein>
<reference evidence="2 3" key="1">
    <citation type="journal article" date="2019" name="Int. J. Syst. Evol. Microbiol.">
        <title>The Global Catalogue of Microorganisms (GCM) 10K type strain sequencing project: providing services to taxonomists for standard genome sequencing and annotation.</title>
        <authorList>
            <consortium name="The Broad Institute Genomics Platform"/>
            <consortium name="The Broad Institute Genome Sequencing Center for Infectious Disease"/>
            <person name="Wu L."/>
            <person name="Ma J."/>
        </authorList>
    </citation>
    <scope>NUCLEOTIDE SEQUENCE [LARGE SCALE GENOMIC DNA]</scope>
    <source>
        <strain evidence="2 3">JCM 12393</strain>
    </source>
</reference>
<dbReference type="EMBL" id="BAAAKJ010000042">
    <property type="protein sequence ID" value="GAA1386040.1"/>
    <property type="molecule type" value="Genomic_DNA"/>
</dbReference>